<gene>
    <name evidence="3" type="ORF">RGQ29_014111</name>
</gene>
<comment type="similarity">
    <text evidence="1">Belongs to the NPH3 family.</text>
</comment>
<comment type="caution">
    <text evidence="3">The sequence shown here is derived from an EMBL/GenBank/DDBJ whole genome shotgun (WGS) entry which is preliminary data.</text>
</comment>
<reference evidence="3 4" key="1">
    <citation type="journal article" date="2023" name="G3 (Bethesda)">
        <title>A haplotype-resolved chromosome-scale genome for Quercus rubra L. provides insights into the genetics of adaptive traits for red oak species.</title>
        <authorList>
            <person name="Kapoor B."/>
            <person name="Jenkins J."/>
            <person name="Schmutz J."/>
            <person name="Zhebentyayeva T."/>
            <person name="Kuelheim C."/>
            <person name="Coggeshall M."/>
            <person name="Heim C."/>
            <person name="Lasky J.R."/>
            <person name="Leites L."/>
            <person name="Islam-Faridi N."/>
            <person name="Romero-Severson J."/>
            <person name="DeLeo V.L."/>
            <person name="Lucas S.M."/>
            <person name="Lazic D."/>
            <person name="Gailing O."/>
            <person name="Carlson J."/>
            <person name="Staton M."/>
        </authorList>
    </citation>
    <scope>NUCLEOTIDE SEQUENCE [LARGE SCALE GENOMIC DNA]</scope>
    <source>
        <strain evidence="3">Pseudo-F2</strain>
    </source>
</reference>
<protein>
    <recommendedName>
        <fullName evidence="2">NPH3 domain-containing protein</fullName>
    </recommendedName>
</protein>
<evidence type="ECO:0000313" key="3">
    <source>
        <dbReference type="EMBL" id="KAK4595894.1"/>
    </source>
</evidence>
<name>A0AAN7FQV1_QUERU</name>
<proteinExistence type="inferred from homology"/>
<sequence>MCRSLLDLECNIHFLRHTLARMQKKKYVWGTLEHRRLSQEAREHVMKNDQLPLKITT</sequence>
<organism evidence="3 4">
    <name type="scientific">Quercus rubra</name>
    <name type="common">Northern red oak</name>
    <name type="synonym">Quercus borealis</name>
    <dbReference type="NCBI Taxonomy" id="3512"/>
    <lineage>
        <taxon>Eukaryota</taxon>
        <taxon>Viridiplantae</taxon>
        <taxon>Streptophyta</taxon>
        <taxon>Embryophyta</taxon>
        <taxon>Tracheophyta</taxon>
        <taxon>Spermatophyta</taxon>
        <taxon>Magnoliopsida</taxon>
        <taxon>eudicotyledons</taxon>
        <taxon>Gunneridae</taxon>
        <taxon>Pentapetalae</taxon>
        <taxon>rosids</taxon>
        <taxon>fabids</taxon>
        <taxon>Fagales</taxon>
        <taxon>Fagaceae</taxon>
        <taxon>Quercus</taxon>
    </lineage>
</organism>
<dbReference type="PROSITE" id="PS51649">
    <property type="entry name" value="NPH3"/>
    <property type="match status" value="1"/>
</dbReference>
<dbReference type="Proteomes" id="UP001324115">
    <property type="component" value="Unassembled WGS sequence"/>
</dbReference>
<feature type="domain" description="NPH3" evidence="2">
    <location>
        <begin position="1"/>
        <end position="57"/>
    </location>
</feature>
<dbReference type="EMBL" id="JAXUIC010000003">
    <property type="protein sequence ID" value="KAK4595894.1"/>
    <property type="molecule type" value="Genomic_DNA"/>
</dbReference>
<accession>A0AAN7FQV1</accession>
<dbReference type="InterPro" id="IPR027356">
    <property type="entry name" value="NPH3_dom"/>
</dbReference>
<evidence type="ECO:0000256" key="1">
    <source>
        <dbReference type="PROSITE-ProRule" id="PRU00982"/>
    </source>
</evidence>
<evidence type="ECO:0000259" key="2">
    <source>
        <dbReference type="PROSITE" id="PS51649"/>
    </source>
</evidence>
<evidence type="ECO:0000313" key="4">
    <source>
        <dbReference type="Proteomes" id="UP001324115"/>
    </source>
</evidence>
<keyword evidence="4" id="KW-1185">Reference proteome</keyword>
<dbReference type="AlphaFoldDB" id="A0AAN7FQV1"/>